<gene>
    <name evidence="1" type="ORF">DFP89_1832</name>
</gene>
<comment type="caution">
    <text evidence="1">The sequence shown here is derived from an EMBL/GenBank/DDBJ whole genome shotgun (WGS) entry which is preliminary data.</text>
</comment>
<accession>A0A368YFX3</accession>
<evidence type="ECO:0000313" key="2">
    <source>
        <dbReference type="Proteomes" id="UP000253345"/>
    </source>
</evidence>
<dbReference type="EMBL" id="QPJL01000083">
    <property type="protein sequence ID" value="RCW77084.1"/>
    <property type="molecule type" value="Genomic_DNA"/>
</dbReference>
<reference evidence="1 2" key="1">
    <citation type="submission" date="2018-07" db="EMBL/GenBank/DDBJ databases">
        <title>Genomic Encyclopedia of Type Strains, Phase III (KMG-III): the genomes of soil and plant-associated and newly described type strains.</title>
        <authorList>
            <person name="Whitman W."/>
        </authorList>
    </citation>
    <scope>NUCLEOTIDE SEQUENCE [LARGE SCALE GENOMIC DNA]</scope>
    <source>
        <strain evidence="1 2">CECT 8525</strain>
    </source>
</reference>
<name>A0A368YFX3_9RHOB</name>
<dbReference type="Proteomes" id="UP000253345">
    <property type="component" value="Unassembled WGS sequence"/>
</dbReference>
<organism evidence="1 2">
    <name type="scientific">Paracoccus lutimaris</name>
    <dbReference type="NCBI Taxonomy" id="1490030"/>
    <lineage>
        <taxon>Bacteria</taxon>
        <taxon>Pseudomonadati</taxon>
        <taxon>Pseudomonadota</taxon>
        <taxon>Alphaproteobacteria</taxon>
        <taxon>Rhodobacterales</taxon>
        <taxon>Paracoccaceae</taxon>
        <taxon>Paracoccus</taxon>
    </lineage>
</organism>
<evidence type="ECO:0000313" key="1">
    <source>
        <dbReference type="EMBL" id="RCW77084.1"/>
    </source>
</evidence>
<protein>
    <submittedName>
        <fullName evidence="1">Uncharacterized protein</fullName>
    </submittedName>
</protein>
<dbReference type="AlphaFoldDB" id="A0A368YFX3"/>
<dbReference type="RefSeq" id="WP_114351043.1">
    <property type="nucleotide sequence ID" value="NZ_QPJL01000083.1"/>
</dbReference>
<sequence length="110" mass="12210">MPQPRSQTPRKIFTTALADWQRAWTTHARHDRRAASAGFATATGHAHLAAMTTIATRITAIENHIARNPANNRAELQIKIAILSLDGQVRPEFRKTVLDDAMRMIAEAEA</sequence>
<dbReference type="OrthoDB" id="7781907at2"/>
<proteinExistence type="predicted"/>
<keyword evidence="2" id="KW-1185">Reference proteome</keyword>